<evidence type="ECO:0000256" key="4">
    <source>
        <dbReference type="RuleBase" id="RU362026"/>
    </source>
</evidence>
<dbReference type="GO" id="GO:0009007">
    <property type="term" value="F:site-specific DNA-methyltransferase (adenine-specific) activity"/>
    <property type="evidence" value="ECO:0007669"/>
    <property type="project" value="UniProtKB-EC"/>
</dbReference>
<dbReference type="Proteomes" id="UP000060487">
    <property type="component" value="Unassembled WGS sequence"/>
</dbReference>
<feature type="domain" description="DNA methylase N-4/N-6" evidence="5">
    <location>
        <begin position="43"/>
        <end position="294"/>
    </location>
</feature>
<dbReference type="InterPro" id="IPR029063">
    <property type="entry name" value="SAM-dependent_MTases_sf"/>
</dbReference>
<dbReference type="PROSITE" id="PS00092">
    <property type="entry name" value="N6_MTASE"/>
    <property type="match status" value="1"/>
</dbReference>
<dbReference type="RefSeq" id="WP_085052099.1">
    <property type="nucleotide sequence ID" value="NZ_LNQR01000056.1"/>
</dbReference>
<dbReference type="SUPFAM" id="SSF53335">
    <property type="entry name" value="S-adenosyl-L-methionine-dependent methyltransferases"/>
    <property type="match status" value="1"/>
</dbReference>
<comment type="caution">
    <text evidence="6">The sequence shown here is derived from an EMBL/GenBank/DDBJ whole genome shotgun (WGS) entry which is preliminary data.</text>
</comment>
<dbReference type="InterPro" id="IPR002052">
    <property type="entry name" value="DNA_methylase_N6_adenine_CS"/>
</dbReference>
<evidence type="ECO:0000259" key="5">
    <source>
        <dbReference type="Pfam" id="PF01555"/>
    </source>
</evidence>
<dbReference type="Pfam" id="PF01555">
    <property type="entry name" value="N6_N4_Mtase"/>
    <property type="match status" value="1"/>
</dbReference>
<evidence type="ECO:0000313" key="6">
    <source>
        <dbReference type="EMBL" id="KWT86753.1"/>
    </source>
</evidence>
<gene>
    <name evidence="6" type="ORF">ASN18_1476</name>
</gene>
<keyword evidence="7" id="KW-1185">Reference proteome</keyword>
<evidence type="ECO:0000256" key="2">
    <source>
        <dbReference type="ARBA" id="ARBA00022603"/>
    </source>
</evidence>
<dbReference type="PRINTS" id="PR00508">
    <property type="entry name" value="S21N4MTFRASE"/>
</dbReference>
<reference evidence="6 7" key="1">
    <citation type="submission" date="2015-11" db="EMBL/GenBank/DDBJ databases">
        <authorList>
            <person name="Lin W."/>
        </authorList>
    </citation>
    <scope>NUCLEOTIDE SEQUENCE [LARGE SCALE GENOMIC DNA]</scope>
    <source>
        <strain evidence="6 7">HCH-1</strain>
    </source>
</reference>
<evidence type="ECO:0000256" key="1">
    <source>
        <dbReference type="ARBA" id="ARBA00006594"/>
    </source>
</evidence>
<dbReference type="InterPro" id="IPR001091">
    <property type="entry name" value="RM_Methyltransferase"/>
</dbReference>
<dbReference type="EC" id="2.1.1.-" evidence="4"/>
<evidence type="ECO:0000313" key="7">
    <source>
        <dbReference type="Proteomes" id="UP000060487"/>
    </source>
</evidence>
<keyword evidence="2 6" id="KW-0489">Methyltransferase</keyword>
<proteinExistence type="inferred from homology"/>
<dbReference type="EMBL" id="LNQR01000056">
    <property type="protein sequence ID" value="KWT86753.1"/>
    <property type="molecule type" value="Genomic_DNA"/>
</dbReference>
<accession>A0ABR5SJL0</accession>
<comment type="similarity">
    <text evidence="1 4">Belongs to the N(4)/N(6)-methyltransferase family.</text>
</comment>
<organism evidence="6 7">
    <name type="scientific">Candidatus Magnetominusculus xianensis</name>
    <dbReference type="NCBI Taxonomy" id="1748249"/>
    <lineage>
        <taxon>Bacteria</taxon>
        <taxon>Pseudomonadati</taxon>
        <taxon>Nitrospirota</taxon>
        <taxon>Nitrospiria</taxon>
        <taxon>Nitrospirales</taxon>
        <taxon>Nitrospiraceae</taxon>
        <taxon>Candidatus Magnetominusculus</taxon>
    </lineage>
</organism>
<dbReference type="InterPro" id="IPR002941">
    <property type="entry name" value="DNA_methylase_N4/N6"/>
</dbReference>
<dbReference type="GO" id="GO:0032259">
    <property type="term" value="P:methylation"/>
    <property type="evidence" value="ECO:0007669"/>
    <property type="project" value="UniProtKB-KW"/>
</dbReference>
<dbReference type="Gene3D" id="3.40.50.150">
    <property type="entry name" value="Vaccinia Virus protein VP39"/>
    <property type="match status" value="1"/>
</dbReference>
<protein>
    <recommendedName>
        <fullName evidence="4">Methyltransferase</fullName>
        <ecNumber evidence="4">2.1.1.-</ecNumber>
    </recommendedName>
</protein>
<evidence type="ECO:0000256" key="3">
    <source>
        <dbReference type="ARBA" id="ARBA00022679"/>
    </source>
</evidence>
<keyword evidence="3 6" id="KW-0808">Transferase</keyword>
<name>A0ABR5SJL0_9BACT</name>
<sequence length="327" mass="36602">MTHSLDATESFSLGYTTKVFTYGRIIHADCFEWLSRLPENSLHAVVTDPPYGVREYDANELEKRSKGKGGVWRIPPTFDGSVRAPLPRFTALDAKDRKRLSKFFSEWSRLTVHALRPGGHVIIATNAFIAALLYEALVEGGLEFRGQLIRQVRTLRGGDRPKNAEEEFPDVSSMPRGCYEPWGLFRKPLPEKMTVSECLRQFQTGGLRRSPNGNPFEDIIPSERTPRLERDIADHPSLKPQSFMRQVVYASLPLGEGILADPFMGSGSTIAAAEAIGLYAIGVERYLDYFNIASKAIPELASLNKHLTKTPLLADVTNRSEQLSLYM</sequence>